<evidence type="ECO:0000256" key="2">
    <source>
        <dbReference type="SAM" id="Phobius"/>
    </source>
</evidence>
<accession>A0A9P7F556</accession>
<dbReference type="EMBL" id="JABBWM010000038">
    <property type="protein sequence ID" value="KAG2105490.1"/>
    <property type="molecule type" value="Genomic_DNA"/>
</dbReference>
<keyword evidence="2" id="KW-0472">Membrane</keyword>
<evidence type="ECO:0000256" key="3">
    <source>
        <dbReference type="SAM" id="SignalP"/>
    </source>
</evidence>
<reference evidence="4" key="1">
    <citation type="journal article" date="2020" name="New Phytol.">
        <title>Comparative genomics reveals dynamic genome evolution in host specialist ectomycorrhizal fungi.</title>
        <authorList>
            <person name="Lofgren L.A."/>
            <person name="Nguyen N.H."/>
            <person name="Vilgalys R."/>
            <person name="Ruytinx J."/>
            <person name="Liao H.L."/>
            <person name="Branco S."/>
            <person name="Kuo A."/>
            <person name="LaButti K."/>
            <person name="Lipzen A."/>
            <person name="Andreopoulos W."/>
            <person name="Pangilinan J."/>
            <person name="Riley R."/>
            <person name="Hundley H."/>
            <person name="Na H."/>
            <person name="Barry K."/>
            <person name="Grigoriev I.V."/>
            <person name="Stajich J.E."/>
            <person name="Kennedy P.G."/>
        </authorList>
    </citation>
    <scope>NUCLEOTIDE SEQUENCE</scope>
    <source>
        <strain evidence="4">FC423</strain>
    </source>
</reference>
<keyword evidence="2" id="KW-0812">Transmembrane</keyword>
<feature type="transmembrane region" description="Helical" evidence="2">
    <location>
        <begin position="490"/>
        <end position="510"/>
    </location>
</feature>
<gene>
    <name evidence="4" type="ORF">F5147DRAFT_838092</name>
</gene>
<feature type="region of interest" description="Disordered" evidence="1">
    <location>
        <begin position="578"/>
        <end position="600"/>
    </location>
</feature>
<dbReference type="AlphaFoldDB" id="A0A9P7F556"/>
<feature type="chain" id="PRO_5040325012" description="Transmembrane protein" evidence="3">
    <location>
        <begin position="20"/>
        <end position="600"/>
    </location>
</feature>
<dbReference type="OrthoDB" id="2644397at2759"/>
<name>A0A9P7F556_9AGAM</name>
<dbReference type="GeneID" id="64706384"/>
<evidence type="ECO:0008006" key="6">
    <source>
        <dbReference type="Google" id="ProtNLM"/>
    </source>
</evidence>
<comment type="caution">
    <text evidence="4">The sequence shown here is derived from an EMBL/GenBank/DDBJ whole genome shotgun (WGS) entry which is preliminary data.</text>
</comment>
<feature type="compositionally biased region" description="Basic and acidic residues" evidence="1">
    <location>
        <begin position="588"/>
        <end position="600"/>
    </location>
</feature>
<keyword evidence="2" id="KW-1133">Transmembrane helix</keyword>
<proteinExistence type="predicted"/>
<evidence type="ECO:0000256" key="1">
    <source>
        <dbReference type="SAM" id="MobiDB-lite"/>
    </source>
</evidence>
<feature type="signal peptide" evidence="3">
    <location>
        <begin position="1"/>
        <end position="19"/>
    </location>
</feature>
<evidence type="ECO:0000313" key="4">
    <source>
        <dbReference type="EMBL" id="KAG2105490.1"/>
    </source>
</evidence>
<dbReference type="RefSeq" id="XP_041291244.1">
    <property type="nucleotide sequence ID" value="XM_041444125.1"/>
</dbReference>
<sequence>MHGMLVMIHIVLFIFYVLQWEDYATFSFTSTNSDVWSAVLSASLQAFYTIYTAVLLFLTQRLAISRTLVRRVKLTAVHDISCAWAGLGSALASVWRQTDISASRWTTSAVAAYLASITVLHITSSTLLQFQSWASEFNTNNDLLIPTTLGWPHDSSYGSFTNLGPIAASLPVINHFTGLVFAGLSNTTLYDTLTPYNLTNGYAIGNVTVNATTVTSSCGLIPNVTYSANTSTAILPFGRDSFVLNMSIPSLWSDQIHIIPWTEYEDSDGDSEDSELDGIYIMVSTLLGIDPSVQDEVAVNMTWAIPDIVTPYVIQVYFVYCSLSVNTSDGVIDAMSNSLLSSASISQPSMQWEMFSDYQLEFGRSNTSGWKTQISKALATNYSTGMVFEGTRSQIIEPSIVDEYIMSLVGLNLAEEYIQFRAHGALPISNFTLTPDELEFAVTKAAAQLIWLAGQMGTANGGIDPGNGLAHATLAAAFSITTTLQLNINLLPLAFAASASVIMLGLALHMTRAFDASHDRQARAAIQNIGVLQLLWLSRRSTSINEALEEVQHPTEANLRRAGMIDVCFAQIIPDEGEVESSAATDSLTRDVDHRRDDEE</sequence>
<keyword evidence="3" id="KW-0732">Signal</keyword>
<evidence type="ECO:0000313" key="5">
    <source>
        <dbReference type="Proteomes" id="UP000823399"/>
    </source>
</evidence>
<feature type="transmembrane region" description="Helical" evidence="2">
    <location>
        <begin position="35"/>
        <end position="58"/>
    </location>
</feature>
<protein>
    <recommendedName>
        <fullName evidence="6">Transmembrane protein</fullName>
    </recommendedName>
</protein>
<organism evidence="4 5">
    <name type="scientific">Suillus discolor</name>
    <dbReference type="NCBI Taxonomy" id="1912936"/>
    <lineage>
        <taxon>Eukaryota</taxon>
        <taxon>Fungi</taxon>
        <taxon>Dikarya</taxon>
        <taxon>Basidiomycota</taxon>
        <taxon>Agaricomycotina</taxon>
        <taxon>Agaricomycetes</taxon>
        <taxon>Agaricomycetidae</taxon>
        <taxon>Boletales</taxon>
        <taxon>Suillineae</taxon>
        <taxon>Suillaceae</taxon>
        <taxon>Suillus</taxon>
    </lineage>
</organism>
<keyword evidence="5" id="KW-1185">Reference proteome</keyword>
<dbReference type="Proteomes" id="UP000823399">
    <property type="component" value="Unassembled WGS sequence"/>
</dbReference>